<proteinExistence type="predicted"/>
<gene>
    <name evidence="2" type="ORF">BAA01_06105</name>
</gene>
<reference evidence="3" key="1">
    <citation type="submission" date="2016-06" db="EMBL/GenBank/DDBJ databases">
        <authorList>
            <person name="Nascimento L."/>
            <person name="Pereira R.V."/>
            <person name="Martins L.F."/>
            <person name="Quaggio R.B."/>
            <person name="Silva A.M."/>
            <person name="Setubal J.C."/>
        </authorList>
    </citation>
    <scope>NUCLEOTIDE SEQUENCE [LARGE SCALE GENOMIC DNA]</scope>
</reference>
<evidence type="ECO:0000313" key="2">
    <source>
        <dbReference type="EMBL" id="OUM84702.1"/>
    </source>
</evidence>
<sequence length="105" mass="12078">MNRLKQMVHVPLPLLDSGHSLFAHYRIDEIRHDERTGVKGLIISEENHLADRSNRFILVGILICLIWIALKPVPQFSLPSRYPWNPQANPWFSLGKIESLSSKPI</sequence>
<accession>A0A1Y3PBI5</accession>
<feature type="transmembrane region" description="Helical" evidence="1">
    <location>
        <begin position="56"/>
        <end position="74"/>
    </location>
</feature>
<dbReference type="Proteomes" id="UP000196475">
    <property type="component" value="Unassembled WGS sequence"/>
</dbReference>
<keyword evidence="1" id="KW-1133">Transmembrane helix</keyword>
<comment type="caution">
    <text evidence="2">The sequence shown here is derived from an EMBL/GenBank/DDBJ whole genome shotgun (WGS) entry which is preliminary data.</text>
</comment>
<evidence type="ECO:0000313" key="3">
    <source>
        <dbReference type="Proteomes" id="UP000196475"/>
    </source>
</evidence>
<keyword evidence="1" id="KW-0472">Membrane</keyword>
<keyword evidence="1" id="KW-0812">Transmembrane</keyword>
<protein>
    <submittedName>
        <fullName evidence="2">Uncharacterized protein</fullName>
    </submittedName>
</protein>
<name>A0A1Y3PBI5_9BACI</name>
<dbReference type="AlphaFoldDB" id="A0A1Y3PBI5"/>
<dbReference type="EMBL" id="LZRT01000121">
    <property type="protein sequence ID" value="OUM84702.1"/>
    <property type="molecule type" value="Genomic_DNA"/>
</dbReference>
<evidence type="ECO:0000256" key="1">
    <source>
        <dbReference type="SAM" id="Phobius"/>
    </source>
</evidence>
<organism evidence="2 3">
    <name type="scientific">Bacillus thermozeamaize</name>
    <dbReference type="NCBI Taxonomy" id="230954"/>
    <lineage>
        <taxon>Bacteria</taxon>
        <taxon>Bacillati</taxon>
        <taxon>Bacillota</taxon>
        <taxon>Bacilli</taxon>
        <taxon>Bacillales</taxon>
        <taxon>Bacillaceae</taxon>
        <taxon>Bacillus</taxon>
    </lineage>
</organism>